<comment type="subcellular location">
    <subcellularLocation>
        <location evidence="1">Membrane</location>
        <topology evidence="1">Multi-pass membrane protein</topology>
    </subcellularLocation>
</comment>
<dbReference type="GO" id="GO:0005794">
    <property type="term" value="C:Golgi apparatus"/>
    <property type="evidence" value="ECO:0007669"/>
    <property type="project" value="TreeGrafter"/>
</dbReference>
<feature type="transmembrane region" description="Helical" evidence="8">
    <location>
        <begin position="303"/>
        <end position="326"/>
    </location>
</feature>
<evidence type="ECO:0000256" key="7">
    <source>
        <dbReference type="ARBA" id="ARBA00038298"/>
    </source>
</evidence>
<keyword evidence="12" id="KW-1185">Reference proteome</keyword>
<dbReference type="InterPro" id="IPR001594">
    <property type="entry name" value="Palmitoyltrfase_DHHC"/>
</dbReference>
<dbReference type="PANTHER" id="PTHR22883:SF23">
    <property type="entry name" value="PALMITOYLTRANSFERASE ZDHHC6"/>
    <property type="match status" value="1"/>
</dbReference>
<dbReference type="EC" id="2.3.1.225" evidence="8"/>
<feature type="transmembrane region" description="Helical" evidence="8">
    <location>
        <begin position="220"/>
        <end position="242"/>
    </location>
</feature>
<dbReference type="GO" id="GO:0005783">
    <property type="term" value="C:endoplasmic reticulum"/>
    <property type="evidence" value="ECO:0007669"/>
    <property type="project" value="TreeGrafter"/>
</dbReference>
<dbReference type="InterPro" id="IPR039859">
    <property type="entry name" value="PFA4/ZDH16/20/ERF2-like"/>
</dbReference>
<evidence type="ECO:0000313" key="11">
    <source>
        <dbReference type="EMBL" id="CAJ0564550.1"/>
    </source>
</evidence>
<evidence type="ECO:0000256" key="5">
    <source>
        <dbReference type="ARBA" id="ARBA00023136"/>
    </source>
</evidence>
<dbReference type="GO" id="GO:0006612">
    <property type="term" value="P:protein targeting to membrane"/>
    <property type="evidence" value="ECO:0007669"/>
    <property type="project" value="TreeGrafter"/>
</dbReference>
<reference evidence="11" key="1">
    <citation type="submission" date="2023-06" db="EMBL/GenBank/DDBJ databases">
        <authorList>
            <person name="Delattre M."/>
        </authorList>
    </citation>
    <scope>NUCLEOTIDE SEQUENCE</scope>
    <source>
        <strain evidence="11">AF72</strain>
    </source>
</reference>
<feature type="compositionally biased region" description="Basic and acidic residues" evidence="9">
    <location>
        <begin position="18"/>
        <end position="27"/>
    </location>
</feature>
<proteinExistence type="inferred from homology"/>
<feature type="non-terminal residue" evidence="11">
    <location>
        <position position="1"/>
    </location>
</feature>
<evidence type="ECO:0000256" key="8">
    <source>
        <dbReference type="RuleBase" id="RU079119"/>
    </source>
</evidence>
<gene>
    <name evidence="11" type="ORF">MSPICULIGERA_LOCUS3224</name>
</gene>
<evidence type="ECO:0000256" key="3">
    <source>
        <dbReference type="ARBA" id="ARBA00022692"/>
    </source>
</evidence>
<keyword evidence="3 8" id="KW-0812">Transmembrane</keyword>
<comment type="caution">
    <text evidence="11">The sequence shown here is derived from an EMBL/GenBank/DDBJ whole genome shotgun (WGS) entry which is preliminary data.</text>
</comment>
<evidence type="ECO:0000256" key="1">
    <source>
        <dbReference type="ARBA" id="ARBA00004141"/>
    </source>
</evidence>
<dbReference type="PANTHER" id="PTHR22883">
    <property type="entry name" value="ZINC FINGER DHHC DOMAIN CONTAINING PROTEIN"/>
    <property type="match status" value="1"/>
</dbReference>
<protein>
    <recommendedName>
        <fullName evidence="8">Palmitoyltransferase</fullName>
        <ecNumber evidence="8">2.3.1.225</ecNumber>
    </recommendedName>
</protein>
<feature type="domain" description="Palmitoyltransferase DHHC" evidence="10">
    <location>
        <begin position="174"/>
        <end position="294"/>
    </location>
</feature>
<evidence type="ECO:0000256" key="2">
    <source>
        <dbReference type="ARBA" id="ARBA00022679"/>
    </source>
</evidence>
<keyword evidence="2 8" id="KW-0808">Transferase</keyword>
<comment type="domain">
    <text evidence="8">The DHHC domain is required for palmitoyltransferase activity.</text>
</comment>
<feature type="transmembrane region" description="Helical" evidence="8">
    <location>
        <begin position="80"/>
        <end position="101"/>
    </location>
</feature>
<sequence length="406" mass="46815">MADQLQESDGLRERKKTVRFEPDEKLPRRNKAMKSNESEKLVQPTTNDGWREQIERASDDTTPPIPKELESAWQDFISHYFPMSFLLTIVLLGGNLGAYIFAEYIEKDCWVPFFLQLTAWFFLQAQVIGNALAVQSQRHKDCPMYQMNRLGLNAKKLALSSDRKATIGTKVYREWRYCKTCERVMPVRSVHCYLCGKCTLRNDHHCYMVGYCVAVQTQRYFLTMCFYITVMGLWGSIVSFSYHWDEIVYMTPTCWDDIVYAWGVLCGVPGQLWQDPEGSITRAFWATLFYEKPLIITLPVTQVALLAVVGGITFFSQGIWNVYIGLAQKERYHLGGIATGEQYHSTFVERFLFMFGSNFPLGLLWPMKWEEVEWSGKFIDSVLLHPLIADEDITEVTDDAGQSTEA</sequence>
<dbReference type="GO" id="GO:0016020">
    <property type="term" value="C:membrane"/>
    <property type="evidence" value="ECO:0007669"/>
    <property type="project" value="UniProtKB-SubCell"/>
</dbReference>
<feature type="transmembrane region" description="Helical" evidence="8">
    <location>
        <begin position="113"/>
        <end position="134"/>
    </location>
</feature>
<dbReference type="PROSITE" id="PS50216">
    <property type="entry name" value="DHHC"/>
    <property type="match status" value="1"/>
</dbReference>
<keyword evidence="6 8" id="KW-0012">Acyltransferase</keyword>
<keyword evidence="4 8" id="KW-1133">Transmembrane helix</keyword>
<dbReference type="EMBL" id="CATQJA010000888">
    <property type="protein sequence ID" value="CAJ0564550.1"/>
    <property type="molecule type" value="Genomic_DNA"/>
</dbReference>
<dbReference type="GO" id="GO:0019706">
    <property type="term" value="F:protein-cysteine S-palmitoyltransferase activity"/>
    <property type="evidence" value="ECO:0007669"/>
    <property type="project" value="UniProtKB-EC"/>
</dbReference>
<evidence type="ECO:0000313" key="12">
    <source>
        <dbReference type="Proteomes" id="UP001177023"/>
    </source>
</evidence>
<name>A0AA36C8X7_9BILA</name>
<feature type="region of interest" description="Disordered" evidence="9">
    <location>
        <begin position="1"/>
        <end position="47"/>
    </location>
</feature>
<dbReference type="Pfam" id="PF01529">
    <property type="entry name" value="DHHC"/>
    <property type="match status" value="1"/>
</dbReference>
<evidence type="ECO:0000256" key="4">
    <source>
        <dbReference type="ARBA" id="ARBA00022989"/>
    </source>
</evidence>
<organism evidence="11 12">
    <name type="scientific">Mesorhabditis spiculigera</name>
    <dbReference type="NCBI Taxonomy" id="96644"/>
    <lineage>
        <taxon>Eukaryota</taxon>
        <taxon>Metazoa</taxon>
        <taxon>Ecdysozoa</taxon>
        <taxon>Nematoda</taxon>
        <taxon>Chromadorea</taxon>
        <taxon>Rhabditida</taxon>
        <taxon>Rhabditina</taxon>
        <taxon>Rhabditomorpha</taxon>
        <taxon>Rhabditoidea</taxon>
        <taxon>Rhabditidae</taxon>
        <taxon>Mesorhabditinae</taxon>
        <taxon>Mesorhabditis</taxon>
    </lineage>
</organism>
<keyword evidence="5 8" id="KW-0472">Membrane</keyword>
<accession>A0AA36C8X7</accession>
<evidence type="ECO:0000259" key="10">
    <source>
        <dbReference type="Pfam" id="PF01529"/>
    </source>
</evidence>
<comment type="catalytic activity">
    <reaction evidence="8">
        <text>L-cysteinyl-[protein] + hexadecanoyl-CoA = S-hexadecanoyl-L-cysteinyl-[protein] + CoA</text>
        <dbReference type="Rhea" id="RHEA:36683"/>
        <dbReference type="Rhea" id="RHEA-COMP:10131"/>
        <dbReference type="Rhea" id="RHEA-COMP:11032"/>
        <dbReference type="ChEBI" id="CHEBI:29950"/>
        <dbReference type="ChEBI" id="CHEBI:57287"/>
        <dbReference type="ChEBI" id="CHEBI:57379"/>
        <dbReference type="ChEBI" id="CHEBI:74151"/>
        <dbReference type="EC" id="2.3.1.225"/>
    </reaction>
</comment>
<dbReference type="AlphaFoldDB" id="A0AA36C8X7"/>
<evidence type="ECO:0000256" key="6">
    <source>
        <dbReference type="ARBA" id="ARBA00023315"/>
    </source>
</evidence>
<comment type="similarity">
    <text evidence="7">Belongs to the DHHC palmitoyltransferase family. PFA5 subfamily.</text>
</comment>
<evidence type="ECO:0000256" key="9">
    <source>
        <dbReference type="SAM" id="MobiDB-lite"/>
    </source>
</evidence>
<dbReference type="Proteomes" id="UP001177023">
    <property type="component" value="Unassembled WGS sequence"/>
</dbReference>